<dbReference type="InterPro" id="IPR012296">
    <property type="entry name" value="Nuclease_put_TT1808"/>
</dbReference>
<dbReference type="Pfam" id="PF05685">
    <property type="entry name" value="Uma2"/>
    <property type="match status" value="1"/>
</dbReference>
<dbReference type="PANTHER" id="PTHR35400:SF3">
    <property type="entry name" value="SLL1072 PROTEIN"/>
    <property type="match status" value="1"/>
</dbReference>
<dbReference type="eggNOG" id="COG4636">
    <property type="taxonomic scope" value="Bacteria"/>
</dbReference>
<gene>
    <name evidence="2" type="ORF">MB27_03320</name>
</gene>
<organism evidence="2 3">
    <name type="scientific">Actinoplanes utahensis</name>
    <dbReference type="NCBI Taxonomy" id="1869"/>
    <lineage>
        <taxon>Bacteria</taxon>
        <taxon>Bacillati</taxon>
        <taxon>Actinomycetota</taxon>
        <taxon>Actinomycetes</taxon>
        <taxon>Micromonosporales</taxon>
        <taxon>Micromonosporaceae</taxon>
        <taxon>Actinoplanes</taxon>
    </lineage>
</organism>
<dbReference type="RefSeq" id="WP_043522369.1">
    <property type="nucleotide sequence ID" value="NZ_BAABKU010000009.1"/>
</dbReference>
<dbReference type="SUPFAM" id="SSF52980">
    <property type="entry name" value="Restriction endonuclease-like"/>
    <property type="match status" value="1"/>
</dbReference>
<dbReference type="PANTHER" id="PTHR35400">
    <property type="entry name" value="SLR1083 PROTEIN"/>
    <property type="match status" value="1"/>
</dbReference>
<proteinExistence type="predicted"/>
<dbReference type="InterPro" id="IPR011335">
    <property type="entry name" value="Restrct_endonuc-II-like"/>
</dbReference>
<reference evidence="2 3" key="1">
    <citation type="submission" date="2014-10" db="EMBL/GenBank/DDBJ databases">
        <title>Draft genome sequence of Actinoplanes utahensis NRRL 12052.</title>
        <authorList>
            <person name="Velasco-Bucheli B."/>
            <person name="del Cerro C."/>
            <person name="Hormigo D."/>
            <person name="Garcia J.L."/>
            <person name="Acebal C."/>
            <person name="Arroyo M."/>
            <person name="de la Mata I."/>
        </authorList>
    </citation>
    <scope>NUCLEOTIDE SEQUENCE [LARGE SCALE GENOMIC DNA]</scope>
    <source>
        <strain evidence="2 3">NRRL 12052</strain>
    </source>
</reference>
<keyword evidence="3" id="KW-1185">Reference proteome</keyword>
<dbReference type="CDD" id="cd06260">
    <property type="entry name" value="DUF820-like"/>
    <property type="match status" value="1"/>
</dbReference>
<comment type="caution">
    <text evidence="2">The sequence shown here is derived from an EMBL/GenBank/DDBJ whole genome shotgun (WGS) entry which is preliminary data.</text>
</comment>
<accession>A0A0A6UUP5</accession>
<dbReference type="STRING" id="1869.MB27_03320"/>
<evidence type="ECO:0000313" key="2">
    <source>
        <dbReference type="EMBL" id="KHD78678.1"/>
    </source>
</evidence>
<evidence type="ECO:0000259" key="1">
    <source>
        <dbReference type="Pfam" id="PF05685"/>
    </source>
</evidence>
<dbReference type="OrthoDB" id="9799703at2"/>
<protein>
    <recommendedName>
        <fullName evidence="1">Putative restriction endonuclease domain-containing protein</fullName>
    </recommendedName>
</protein>
<dbReference type="EMBL" id="JRTT01000003">
    <property type="protein sequence ID" value="KHD78678.1"/>
    <property type="molecule type" value="Genomic_DNA"/>
</dbReference>
<dbReference type="Proteomes" id="UP000054537">
    <property type="component" value="Unassembled WGS sequence"/>
</dbReference>
<sequence length="196" mass="21010">MSACDTRPLAEVSLDSHPGPWSEADLLALSGPLHHIELIDGSLWVTPRPNRRRNDIAAALLTALRPGAQSTGVRVRLAAGLRLSRGRIVCPDLVIERDSGDLDFGDPAGVLLAGEVTGPGVTAFDRGFKTQLYAEAGIPWFLLAEPDLADYRAVTLHLFQLRGKQYSPVAAAAPGEILTFDSPVPMSLDTGFLIDF</sequence>
<evidence type="ECO:0000313" key="3">
    <source>
        <dbReference type="Proteomes" id="UP000054537"/>
    </source>
</evidence>
<dbReference type="AlphaFoldDB" id="A0A0A6UUP5"/>
<dbReference type="InterPro" id="IPR008538">
    <property type="entry name" value="Uma2"/>
</dbReference>
<name>A0A0A6UUP5_ACTUT</name>
<feature type="domain" description="Putative restriction endonuclease" evidence="1">
    <location>
        <begin position="25"/>
        <end position="185"/>
    </location>
</feature>
<dbReference type="Gene3D" id="3.90.1570.10">
    <property type="entry name" value="tt1808, chain A"/>
    <property type="match status" value="1"/>
</dbReference>